<gene>
    <name evidence="1" type="ORF">AKJ47_02355</name>
</gene>
<dbReference type="GO" id="GO:0004525">
    <property type="term" value="F:ribonuclease III activity"/>
    <property type="evidence" value="ECO:0007669"/>
    <property type="project" value="InterPro"/>
</dbReference>
<dbReference type="Gene3D" id="1.10.1520.20">
    <property type="entry name" value="Ribonuclease III"/>
    <property type="match status" value="1"/>
</dbReference>
<comment type="caution">
    <text evidence="1">The sequence shown here is derived from an EMBL/GenBank/DDBJ whole genome shotgun (WGS) entry which is preliminary data.</text>
</comment>
<dbReference type="InterPro" id="IPR021568">
    <property type="entry name" value="Ribonuclease_III_archaeal"/>
</dbReference>
<organism evidence="1 2">
    <name type="scientific">candidate division MSBL1 archaeon SCGC-AAA261G05</name>
    <dbReference type="NCBI Taxonomy" id="1698276"/>
    <lineage>
        <taxon>Archaea</taxon>
        <taxon>Methanobacteriati</taxon>
        <taxon>Methanobacteriota</taxon>
        <taxon>candidate division MSBL1</taxon>
    </lineage>
</organism>
<proteinExistence type="predicted"/>
<evidence type="ECO:0000313" key="2">
    <source>
        <dbReference type="Proteomes" id="UP000070405"/>
    </source>
</evidence>
<keyword evidence="2" id="KW-1185">Reference proteome</keyword>
<sequence>MEEAFLDPDLAKLGDVLVNFIYSLGRSIARGQPDGDKIPNSVLAAALVDADLRDLAPSRVDRHQIGDVVEAILAYAWLQEDIEISRAAEVLASSLEGVDFQDRDEVLNGAEEGFKNLLLKIADRESLERG</sequence>
<dbReference type="SUPFAM" id="SSF69065">
    <property type="entry name" value="RNase III domain-like"/>
    <property type="match status" value="1"/>
</dbReference>
<protein>
    <submittedName>
        <fullName evidence="1">Uncharacterized protein</fullName>
    </submittedName>
</protein>
<reference evidence="1 2" key="1">
    <citation type="journal article" date="2016" name="Sci. Rep.">
        <title>Metabolic traits of an uncultured archaeal lineage -MSBL1- from brine pools of the Red Sea.</title>
        <authorList>
            <person name="Mwirichia R."/>
            <person name="Alam I."/>
            <person name="Rashid M."/>
            <person name="Vinu M."/>
            <person name="Ba-Alawi W."/>
            <person name="Anthony Kamau A."/>
            <person name="Kamanda Ngugi D."/>
            <person name="Goker M."/>
            <person name="Klenk H.P."/>
            <person name="Bajic V."/>
            <person name="Stingl U."/>
        </authorList>
    </citation>
    <scope>NUCLEOTIDE SEQUENCE [LARGE SCALE GENOMIC DNA]</scope>
    <source>
        <strain evidence="1">SCGC-AAA261G05</strain>
    </source>
</reference>
<dbReference type="InterPro" id="IPR036389">
    <property type="entry name" value="RNase_III_sf"/>
</dbReference>
<accession>A0A133VAB8</accession>
<dbReference type="AlphaFoldDB" id="A0A133VAB8"/>
<evidence type="ECO:0000313" key="1">
    <source>
        <dbReference type="EMBL" id="KXB03379.1"/>
    </source>
</evidence>
<dbReference type="GO" id="GO:0006396">
    <property type="term" value="P:RNA processing"/>
    <property type="evidence" value="ECO:0007669"/>
    <property type="project" value="InterPro"/>
</dbReference>
<name>A0A133VAB8_9EURY</name>
<dbReference type="InterPro" id="IPR038133">
    <property type="entry name" value="Ribo_III_sf_archaeal"/>
</dbReference>
<dbReference type="Proteomes" id="UP000070405">
    <property type="component" value="Unassembled WGS sequence"/>
</dbReference>
<dbReference type="EMBL" id="LHYA01000028">
    <property type="protein sequence ID" value="KXB03379.1"/>
    <property type="molecule type" value="Genomic_DNA"/>
</dbReference>
<dbReference type="Pfam" id="PF11469">
    <property type="entry name" value="Ribonucleas_3_2"/>
    <property type="match status" value="1"/>
</dbReference>